<reference evidence="2 3" key="1">
    <citation type="submission" date="2019-08" db="EMBL/GenBank/DDBJ databases">
        <title>Draft genome sequence of Ulvibacter marinus type strain NBRC 109484.</title>
        <authorList>
            <person name="Kawano K."/>
            <person name="Ushijima N."/>
            <person name="Kihara M."/>
            <person name="Itoh H."/>
        </authorList>
    </citation>
    <scope>NUCLEOTIDE SEQUENCE [LARGE SCALE GENOMIC DNA]</scope>
    <source>
        <strain evidence="2 3">NBRC 109484</strain>
    </source>
</reference>
<dbReference type="InterPro" id="IPR019847">
    <property type="entry name" value="Gliding_motility_assoc_GldN"/>
</dbReference>
<evidence type="ECO:0000313" key="2">
    <source>
        <dbReference type="EMBL" id="GER58151.1"/>
    </source>
</evidence>
<organism evidence="2 3">
    <name type="scientific">Patiriisocius marinus</name>
    <dbReference type="NCBI Taxonomy" id="1397112"/>
    <lineage>
        <taxon>Bacteria</taxon>
        <taxon>Pseudomonadati</taxon>
        <taxon>Bacteroidota</taxon>
        <taxon>Flavobacteriia</taxon>
        <taxon>Flavobacteriales</taxon>
        <taxon>Flavobacteriaceae</taxon>
        <taxon>Patiriisocius</taxon>
    </lineage>
</organism>
<evidence type="ECO:0000256" key="1">
    <source>
        <dbReference type="SAM" id="SignalP"/>
    </source>
</evidence>
<comment type="caution">
    <text evidence="2">The sequence shown here is derived from an EMBL/GenBank/DDBJ whole genome shotgun (WGS) entry which is preliminary data.</text>
</comment>
<feature type="signal peptide" evidence="1">
    <location>
        <begin position="1"/>
        <end position="22"/>
    </location>
</feature>
<keyword evidence="3" id="KW-1185">Reference proteome</keyword>
<dbReference type="OrthoDB" id="1141916at2"/>
<proteinExistence type="predicted"/>
<gene>
    <name evidence="2" type="primary">gldN</name>
    <name evidence="2" type="ORF">ULMA_02590</name>
</gene>
<feature type="chain" id="PRO_5023822165" evidence="1">
    <location>
        <begin position="23"/>
        <end position="300"/>
    </location>
</feature>
<dbReference type="EMBL" id="BKCG01000001">
    <property type="protein sequence ID" value="GER58151.1"/>
    <property type="molecule type" value="Genomic_DNA"/>
</dbReference>
<dbReference type="NCBIfam" id="TIGR03523">
    <property type="entry name" value="GldN"/>
    <property type="match status" value="1"/>
</dbReference>
<evidence type="ECO:0000313" key="3">
    <source>
        <dbReference type="Proteomes" id="UP000326509"/>
    </source>
</evidence>
<name>A0A5J4IX65_9FLAO</name>
<keyword evidence="1" id="KW-0732">Signal</keyword>
<dbReference type="AlphaFoldDB" id="A0A5J4IX65"/>
<dbReference type="RefSeq" id="WP_151672244.1">
    <property type="nucleotide sequence ID" value="NZ_BKCG01000001.1"/>
</dbReference>
<dbReference type="Pfam" id="PF19841">
    <property type="entry name" value="GldN"/>
    <property type="match status" value="1"/>
</dbReference>
<protein>
    <submittedName>
        <fullName evidence="2">Gliding motility protein GldO</fullName>
    </submittedName>
</protein>
<accession>A0A5J4IX65</accession>
<sequence length="300" mass="34790">MNLRNVILGASLLVVGLGTSSAQLNILNATTPEEIGQKTLAQIAYDNDEPLPYGYIDERDVLWSKATWEIIDLDERVNFPLYYPIDTNNIGSERRSLYDVLVKNMRDGSIDEVYADSYFTEKRTLEDLDASLVYRDTTDYGIEQFNAEGRVDDEYIREFTLDAADIEEWRIRGLWFIDKRQGELKYRLLGICPVAGEARSKAFEDDGFDSRVELFWVYFPAAREALHNAKAFNRKNTSQPITYDHLLNSRRFSGVIYKEDNVQGDRGVKDYINDNALMQLLESDRIKDQIRNIEIDLWNY</sequence>
<dbReference type="Proteomes" id="UP000326509">
    <property type="component" value="Unassembled WGS sequence"/>
</dbReference>